<evidence type="ECO:0000313" key="2">
    <source>
        <dbReference type="Proteomes" id="UP001286313"/>
    </source>
</evidence>
<organism evidence="1 2">
    <name type="scientific">Petrolisthes cinctipes</name>
    <name type="common">Flat porcelain crab</name>
    <dbReference type="NCBI Taxonomy" id="88211"/>
    <lineage>
        <taxon>Eukaryota</taxon>
        <taxon>Metazoa</taxon>
        <taxon>Ecdysozoa</taxon>
        <taxon>Arthropoda</taxon>
        <taxon>Crustacea</taxon>
        <taxon>Multicrustacea</taxon>
        <taxon>Malacostraca</taxon>
        <taxon>Eumalacostraca</taxon>
        <taxon>Eucarida</taxon>
        <taxon>Decapoda</taxon>
        <taxon>Pleocyemata</taxon>
        <taxon>Anomura</taxon>
        <taxon>Galatheoidea</taxon>
        <taxon>Porcellanidae</taxon>
        <taxon>Petrolisthes</taxon>
    </lineage>
</organism>
<dbReference type="Gene3D" id="3.90.70.120">
    <property type="match status" value="1"/>
</dbReference>
<protein>
    <submittedName>
        <fullName evidence="1">Uncharacterized protein</fullName>
    </submittedName>
</protein>
<keyword evidence="2" id="KW-1185">Reference proteome</keyword>
<sequence length="109" mass="11936">MNQSHPSLPELARENQCTACAIASIAMTSAISSRNWNSSTIDTILKIGSRPYVLARQTVKKIFLCPSEVPTKFQHEEYRFTGTVEAEIGGGLTSGSEPSVHSKLVEFFC</sequence>
<name>A0AAE1FQ16_PETCI</name>
<dbReference type="AlphaFoldDB" id="A0AAE1FQ16"/>
<accession>A0AAE1FQ16</accession>
<proteinExistence type="predicted"/>
<dbReference type="Proteomes" id="UP001286313">
    <property type="component" value="Unassembled WGS sequence"/>
</dbReference>
<reference evidence="1" key="1">
    <citation type="submission" date="2023-10" db="EMBL/GenBank/DDBJ databases">
        <title>Genome assemblies of two species of porcelain crab, Petrolisthes cinctipes and Petrolisthes manimaculis (Anomura: Porcellanidae).</title>
        <authorList>
            <person name="Angst P."/>
        </authorList>
    </citation>
    <scope>NUCLEOTIDE SEQUENCE</scope>
    <source>
        <strain evidence="1">PB745_01</strain>
        <tissue evidence="1">Gill</tissue>
    </source>
</reference>
<comment type="caution">
    <text evidence="1">The sequence shown here is derived from an EMBL/GenBank/DDBJ whole genome shotgun (WGS) entry which is preliminary data.</text>
</comment>
<evidence type="ECO:0000313" key="1">
    <source>
        <dbReference type="EMBL" id="KAK3878383.1"/>
    </source>
</evidence>
<gene>
    <name evidence="1" type="ORF">Pcinc_016967</name>
</gene>
<dbReference type="EMBL" id="JAWQEG010001559">
    <property type="protein sequence ID" value="KAK3878383.1"/>
    <property type="molecule type" value="Genomic_DNA"/>
</dbReference>